<organism evidence="8 9">
    <name type="scientific">Inhella crocodyli</name>
    <dbReference type="NCBI Taxonomy" id="2499851"/>
    <lineage>
        <taxon>Bacteria</taxon>
        <taxon>Pseudomonadati</taxon>
        <taxon>Pseudomonadota</taxon>
        <taxon>Betaproteobacteria</taxon>
        <taxon>Burkholderiales</taxon>
        <taxon>Sphaerotilaceae</taxon>
        <taxon>Inhella</taxon>
    </lineage>
</organism>
<dbReference type="Gene3D" id="1.10.10.10">
    <property type="entry name" value="Winged helix-like DNA-binding domain superfamily/Winged helix DNA-binding domain"/>
    <property type="match status" value="1"/>
</dbReference>
<keyword evidence="5" id="KW-0804">Transcription</keyword>
<feature type="domain" description="RNA polymerase sigma-70 region 2" evidence="6">
    <location>
        <begin position="42"/>
        <end position="110"/>
    </location>
</feature>
<dbReference type="GO" id="GO:0006352">
    <property type="term" value="P:DNA-templated transcription initiation"/>
    <property type="evidence" value="ECO:0007669"/>
    <property type="project" value="InterPro"/>
</dbReference>
<evidence type="ECO:0000313" key="8">
    <source>
        <dbReference type="EMBL" id="RVT83637.1"/>
    </source>
</evidence>
<dbReference type="GO" id="GO:0003677">
    <property type="term" value="F:DNA binding"/>
    <property type="evidence" value="ECO:0007669"/>
    <property type="project" value="UniProtKB-KW"/>
</dbReference>
<evidence type="ECO:0000256" key="3">
    <source>
        <dbReference type="ARBA" id="ARBA00023082"/>
    </source>
</evidence>
<dbReference type="PANTHER" id="PTHR43133:SF8">
    <property type="entry name" value="RNA POLYMERASE SIGMA FACTOR HI_1459-RELATED"/>
    <property type="match status" value="1"/>
</dbReference>
<keyword evidence="9" id="KW-1185">Reference proteome</keyword>
<evidence type="ECO:0000256" key="5">
    <source>
        <dbReference type="ARBA" id="ARBA00023163"/>
    </source>
</evidence>
<dbReference type="InterPro" id="IPR013325">
    <property type="entry name" value="RNA_pol_sigma_r2"/>
</dbReference>
<dbReference type="RefSeq" id="WP_127683601.1">
    <property type="nucleotide sequence ID" value="NZ_SACM01000004.1"/>
</dbReference>
<keyword evidence="4" id="KW-0238">DNA-binding</keyword>
<reference evidence="8 9" key="1">
    <citation type="submission" date="2019-01" db="EMBL/GenBank/DDBJ databases">
        <authorList>
            <person name="Chen W.-M."/>
        </authorList>
    </citation>
    <scope>NUCLEOTIDE SEQUENCE [LARGE SCALE GENOMIC DNA]</scope>
    <source>
        <strain evidence="8 9">CCP-18</strain>
    </source>
</reference>
<dbReference type="InterPro" id="IPR013249">
    <property type="entry name" value="RNA_pol_sigma70_r4_t2"/>
</dbReference>
<name>A0A3S2VCQ7_9BURK</name>
<dbReference type="InterPro" id="IPR014284">
    <property type="entry name" value="RNA_pol_sigma-70_dom"/>
</dbReference>
<evidence type="ECO:0000313" key="9">
    <source>
        <dbReference type="Proteomes" id="UP000288587"/>
    </source>
</evidence>
<dbReference type="PANTHER" id="PTHR43133">
    <property type="entry name" value="RNA POLYMERASE ECF-TYPE SIGMA FACTO"/>
    <property type="match status" value="1"/>
</dbReference>
<keyword evidence="2" id="KW-0805">Transcription regulation</keyword>
<comment type="similarity">
    <text evidence="1">Belongs to the sigma-70 factor family. ECF subfamily.</text>
</comment>
<sequence length="214" mass="22920">MLSRMSWLSRLGFVAATPGRGGDEAALLARALAGDEAALSLLYRRESGPVYRYALALCGDEAAALDAMQEAFAQLLQRPEAFEPGRGSLGAYLAGIARHQLLARWREARRLVQSAGGTEVDDLAEGGDPADASGQPLAPATDALLVRAQDSAALWAAIRRLPWSQREALTLVDLQERSYDDAARVAGVSTDVLRTRLHRARHRLALLLGAGDPP</sequence>
<dbReference type="Pfam" id="PF08281">
    <property type="entry name" value="Sigma70_r4_2"/>
    <property type="match status" value="1"/>
</dbReference>
<dbReference type="OrthoDB" id="9784984at2"/>
<evidence type="ECO:0000256" key="1">
    <source>
        <dbReference type="ARBA" id="ARBA00010641"/>
    </source>
</evidence>
<dbReference type="GO" id="GO:0016987">
    <property type="term" value="F:sigma factor activity"/>
    <property type="evidence" value="ECO:0007669"/>
    <property type="project" value="UniProtKB-KW"/>
</dbReference>
<keyword evidence="3" id="KW-0731">Sigma factor</keyword>
<feature type="domain" description="RNA polymerase sigma factor 70 region 4 type 2" evidence="7">
    <location>
        <begin position="153"/>
        <end position="204"/>
    </location>
</feature>
<evidence type="ECO:0000256" key="2">
    <source>
        <dbReference type="ARBA" id="ARBA00023015"/>
    </source>
</evidence>
<proteinExistence type="inferred from homology"/>
<dbReference type="Gene3D" id="1.10.1740.10">
    <property type="match status" value="1"/>
</dbReference>
<dbReference type="EMBL" id="SACM01000004">
    <property type="protein sequence ID" value="RVT83637.1"/>
    <property type="molecule type" value="Genomic_DNA"/>
</dbReference>
<dbReference type="NCBIfam" id="TIGR02937">
    <property type="entry name" value="sigma70-ECF"/>
    <property type="match status" value="1"/>
</dbReference>
<accession>A0A3S2VCQ7</accession>
<gene>
    <name evidence="8" type="ORF">EOD73_13735</name>
</gene>
<dbReference type="AlphaFoldDB" id="A0A3S2VCQ7"/>
<evidence type="ECO:0000259" key="7">
    <source>
        <dbReference type="Pfam" id="PF08281"/>
    </source>
</evidence>
<dbReference type="InterPro" id="IPR013324">
    <property type="entry name" value="RNA_pol_sigma_r3/r4-like"/>
</dbReference>
<evidence type="ECO:0000259" key="6">
    <source>
        <dbReference type="Pfam" id="PF04542"/>
    </source>
</evidence>
<dbReference type="InterPro" id="IPR036388">
    <property type="entry name" value="WH-like_DNA-bd_sf"/>
</dbReference>
<evidence type="ECO:0000256" key="4">
    <source>
        <dbReference type="ARBA" id="ARBA00023125"/>
    </source>
</evidence>
<dbReference type="SUPFAM" id="SSF88946">
    <property type="entry name" value="Sigma2 domain of RNA polymerase sigma factors"/>
    <property type="match status" value="1"/>
</dbReference>
<dbReference type="InterPro" id="IPR007627">
    <property type="entry name" value="RNA_pol_sigma70_r2"/>
</dbReference>
<dbReference type="Proteomes" id="UP000288587">
    <property type="component" value="Unassembled WGS sequence"/>
</dbReference>
<dbReference type="Pfam" id="PF04542">
    <property type="entry name" value="Sigma70_r2"/>
    <property type="match status" value="1"/>
</dbReference>
<dbReference type="InterPro" id="IPR039425">
    <property type="entry name" value="RNA_pol_sigma-70-like"/>
</dbReference>
<dbReference type="SUPFAM" id="SSF88659">
    <property type="entry name" value="Sigma3 and sigma4 domains of RNA polymerase sigma factors"/>
    <property type="match status" value="1"/>
</dbReference>
<protein>
    <submittedName>
        <fullName evidence="8">RNA polymerase sigma factor</fullName>
    </submittedName>
</protein>
<comment type="caution">
    <text evidence="8">The sequence shown here is derived from an EMBL/GenBank/DDBJ whole genome shotgun (WGS) entry which is preliminary data.</text>
</comment>